<dbReference type="GeneID" id="31356709"/>
<dbReference type="OMA" id="LVWEQIR"/>
<organism evidence="3 4">
    <name type="scientific">Heterostelium pallidum (strain ATCC 26659 / Pp 5 / PN500)</name>
    <name type="common">Cellular slime mold</name>
    <name type="synonym">Polysphondylium pallidum</name>
    <dbReference type="NCBI Taxonomy" id="670386"/>
    <lineage>
        <taxon>Eukaryota</taxon>
        <taxon>Amoebozoa</taxon>
        <taxon>Evosea</taxon>
        <taxon>Eumycetozoa</taxon>
        <taxon>Dictyostelia</taxon>
        <taxon>Acytosteliales</taxon>
        <taxon>Acytosteliaceae</taxon>
        <taxon>Heterostelium</taxon>
    </lineage>
</organism>
<evidence type="ECO:0000256" key="1">
    <source>
        <dbReference type="ARBA" id="ARBA00022801"/>
    </source>
</evidence>
<dbReference type="PANTHER" id="PTHR43176:SF9">
    <property type="entry name" value="ENOYL-COA HYDRATASE_ISOMERASE DOMAIN-CONTAINING PROTEIN"/>
    <property type="match status" value="1"/>
</dbReference>
<dbReference type="Pfam" id="PF16113">
    <property type="entry name" value="ECH_2"/>
    <property type="match status" value="1"/>
</dbReference>
<keyword evidence="1" id="KW-0378">Hydrolase</keyword>
<dbReference type="GO" id="GO:0016853">
    <property type="term" value="F:isomerase activity"/>
    <property type="evidence" value="ECO:0007669"/>
    <property type="project" value="UniProtKB-KW"/>
</dbReference>
<dbReference type="GO" id="GO:0003860">
    <property type="term" value="F:3-hydroxyisobutyryl-CoA hydrolase activity"/>
    <property type="evidence" value="ECO:0007669"/>
    <property type="project" value="InterPro"/>
</dbReference>
<dbReference type="EMBL" id="ADBJ01000004">
    <property type="protein sequence ID" value="EFA85946.1"/>
    <property type="molecule type" value="Genomic_DNA"/>
</dbReference>
<sequence>MTTIMEKSIKRINVIGEHIISVASVSQQQQSTLKSKMNQQQQQSNENDSVLLEKHENNTTVITLNRLKQLNVLNTHIFVNLNKKLLNYANNDNAHLLVLKGAGEKAYCAGGDIKELTSQTRKLGYSFPKYFFTHEYNMDYTAATLKKPTVVFWDGISMGGGLGVSIHSTFRIVTERTVWAMPEVSIGLFPDVGGSYFLARLPDSLGNYLGITGKSISGADCLKFGIATHYVESSKLPELERKLITLVNSQDRNKIEAIINEFASQPKQPSKLLQDWPLIQQCFANRFNNVQEILDALEASKTKWGSDLVKLIRTKSPTSVKIAFRQVKEGNRSLEEIFTMEYRIAIRCLESPDFFEGITTHVDHDDEEHCKYCRRKTTSIPLNYVNFADSNSLSLQLQSNSNEICKNIVTQKKTTSNLFKEFINNHLWMGDRINQYEHLFYLAKLKTKNSKVNFHSNQQSLQLQSS</sequence>
<dbReference type="InterPro" id="IPR029045">
    <property type="entry name" value="ClpP/crotonase-like_dom_sf"/>
</dbReference>
<dbReference type="PANTHER" id="PTHR43176">
    <property type="entry name" value="3-HYDROXYISOBUTYRYL-COA HYDROLASE-RELATED"/>
    <property type="match status" value="1"/>
</dbReference>
<dbReference type="NCBIfam" id="NF004127">
    <property type="entry name" value="PRK05617.1"/>
    <property type="match status" value="1"/>
</dbReference>
<dbReference type="InterPro" id="IPR032259">
    <property type="entry name" value="HIBYL-CoA-H"/>
</dbReference>
<dbReference type="InParanoid" id="D3AYB9"/>
<protein>
    <submittedName>
        <fullName evidence="3">Enoyl-CoA hydratase/isomerase domain-containing protein</fullName>
    </submittedName>
</protein>
<dbReference type="FunCoup" id="D3AYB9">
    <property type="interactions" value="106"/>
</dbReference>
<evidence type="ECO:0000259" key="2">
    <source>
        <dbReference type="Pfam" id="PF16113"/>
    </source>
</evidence>
<keyword evidence="3" id="KW-0413">Isomerase</keyword>
<dbReference type="STRING" id="670386.D3AYB9"/>
<feature type="domain" description="Enoyl-CoA hydratase/isomerase" evidence="2">
    <location>
        <begin position="60"/>
        <end position="365"/>
    </location>
</feature>
<name>D3AYB9_HETP5</name>
<dbReference type="CDD" id="cd06558">
    <property type="entry name" value="crotonase-like"/>
    <property type="match status" value="1"/>
</dbReference>
<proteinExistence type="predicted"/>
<evidence type="ECO:0000313" key="3">
    <source>
        <dbReference type="EMBL" id="EFA85946.1"/>
    </source>
</evidence>
<dbReference type="RefSeq" id="XP_020438052.1">
    <property type="nucleotide sequence ID" value="XM_020572194.1"/>
</dbReference>
<evidence type="ECO:0000313" key="4">
    <source>
        <dbReference type="Proteomes" id="UP000001396"/>
    </source>
</evidence>
<accession>D3AYB9</accession>
<reference evidence="3 4" key="1">
    <citation type="journal article" date="2011" name="Genome Res.">
        <title>Phylogeny-wide analysis of social amoeba genomes highlights ancient origins for complex intercellular communication.</title>
        <authorList>
            <person name="Heidel A.J."/>
            <person name="Lawal H.M."/>
            <person name="Felder M."/>
            <person name="Schilde C."/>
            <person name="Helps N.R."/>
            <person name="Tunggal B."/>
            <person name="Rivero F."/>
            <person name="John U."/>
            <person name="Schleicher M."/>
            <person name="Eichinger L."/>
            <person name="Platzer M."/>
            <person name="Noegel A.A."/>
            <person name="Schaap P."/>
            <person name="Gloeckner G."/>
        </authorList>
    </citation>
    <scope>NUCLEOTIDE SEQUENCE [LARGE SCALE GENOMIC DNA]</scope>
    <source>
        <strain evidence="4">ATCC 26659 / Pp 5 / PN500</strain>
    </source>
</reference>
<dbReference type="GO" id="GO:0005739">
    <property type="term" value="C:mitochondrion"/>
    <property type="evidence" value="ECO:0007669"/>
    <property type="project" value="TreeGrafter"/>
</dbReference>
<dbReference type="Proteomes" id="UP000001396">
    <property type="component" value="Unassembled WGS sequence"/>
</dbReference>
<dbReference type="SUPFAM" id="SSF52096">
    <property type="entry name" value="ClpP/crotonase"/>
    <property type="match status" value="1"/>
</dbReference>
<dbReference type="AlphaFoldDB" id="D3AYB9"/>
<dbReference type="Gene3D" id="3.90.226.10">
    <property type="entry name" value="2-enoyl-CoA Hydratase, Chain A, domain 1"/>
    <property type="match status" value="1"/>
</dbReference>
<dbReference type="InterPro" id="IPR045004">
    <property type="entry name" value="ECH_dom"/>
</dbReference>
<gene>
    <name evidence="3" type="ORF">PPL_01179</name>
</gene>
<keyword evidence="4" id="KW-1185">Reference proteome</keyword>
<dbReference type="GO" id="GO:0006574">
    <property type="term" value="P:L-valine catabolic process"/>
    <property type="evidence" value="ECO:0007669"/>
    <property type="project" value="TreeGrafter"/>
</dbReference>
<comment type="caution">
    <text evidence="3">The sequence shown here is derived from an EMBL/GenBank/DDBJ whole genome shotgun (WGS) entry which is preliminary data.</text>
</comment>